<evidence type="ECO:0000313" key="3">
    <source>
        <dbReference type="Proteomes" id="UP000057938"/>
    </source>
</evidence>
<dbReference type="RefSeq" id="WP_061923913.1">
    <property type="nucleotide sequence ID" value="NZ_CP012669.1"/>
</dbReference>
<name>A0A0M4M426_9SPHN</name>
<dbReference type="Pfam" id="PF04314">
    <property type="entry name" value="PCuAC"/>
    <property type="match status" value="1"/>
</dbReference>
<accession>A0A0M4M426</accession>
<dbReference type="PROSITE" id="PS51257">
    <property type="entry name" value="PROKAR_LIPOPROTEIN"/>
    <property type="match status" value="1"/>
</dbReference>
<dbReference type="AlphaFoldDB" id="A0A0M4M426"/>
<dbReference type="InterPro" id="IPR058248">
    <property type="entry name" value="Lxx211020-like"/>
</dbReference>
<keyword evidence="3" id="KW-1185">Reference proteome</keyword>
<dbReference type="Proteomes" id="UP000057938">
    <property type="component" value="Chromosome"/>
</dbReference>
<dbReference type="PANTHER" id="PTHR36302:SF1">
    <property type="entry name" value="COPPER CHAPERONE PCU(A)C"/>
    <property type="match status" value="1"/>
</dbReference>
<protein>
    <submittedName>
        <fullName evidence="2">Putative exported protein</fullName>
    </submittedName>
</protein>
<dbReference type="KEGG" id="aep:AMC99_01157"/>
<sequence length="158" mass="16376">MKFKITAAAILLASTTVLAACGEAEAPVAEEPAGVAGMTVTNARMVLNAVDGNPAAVYFDLAYDGDRNTSLRKAEVAGAESSMMHDYGEWEGKMQMAEMGPLMLQPGDKVSFEPGGKHVMVMGPSAEMKPGGTADVTITVIGGKTFTFPAEIKSAGSE</sequence>
<evidence type="ECO:0000313" key="2">
    <source>
        <dbReference type="EMBL" id="ALE16453.1"/>
    </source>
</evidence>
<dbReference type="STRING" id="361183.AMC99_01157"/>
<dbReference type="OrthoDB" id="9796962at2"/>
<feature type="chain" id="PRO_5005798083" evidence="1">
    <location>
        <begin position="20"/>
        <end position="158"/>
    </location>
</feature>
<dbReference type="InterPro" id="IPR036182">
    <property type="entry name" value="PCuAC_sf"/>
</dbReference>
<proteinExistence type="predicted"/>
<evidence type="ECO:0000256" key="1">
    <source>
        <dbReference type="SAM" id="SignalP"/>
    </source>
</evidence>
<dbReference type="PATRIC" id="fig|361183.4.peg.1130"/>
<feature type="signal peptide" evidence="1">
    <location>
        <begin position="1"/>
        <end position="19"/>
    </location>
</feature>
<dbReference type="EMBL" id="CP012669">
    <property type="protein sequence ID" value="ALE16453.1"/>
    <property type="molecule type" value="Genomic_DNA"/>
</dbReference>
<reference evidence="2 3" key="1">
    <citation type="submission" date="2015-09" db="EMBL/GenBank/DDBJ databases">
        <title>Complete genome sequence of a benzo[a]pyrene-degrading bacterium Altererythrobacter epoxidivorans CGMCC 1.7731T.</title>
        <authorList>
            <person name="Li Z."/>
            <person name="Cheng H."/>
            <person name="Huo Y."/>
            <person name="Xu X."/>
        </authorList>
    </citation>
    <scope>NUCLEOTIDE SEQUENCE [LARGE SCALE GENOMIC DNA]</scope>
    <source>
        <strain evidence="2 3">CGMCC 1.7731</strain>
    </source>
</reference>
<dbReference type="SUPFAM" id="SSF110087">
    <property type="entry name" value="DR1885-like metal-binding protein"/>
    <property type="match status" value="1"/>
</dbReference>
<dbReference type="Gene3D" id="2.60.40.1890">
    <property type="entry name" value="PCu(A)C copper chaperone"/>
    <property type="match status" value="1"/>
</dbReference>
<keyword evidence="1" id="KW-0732">Signal</keyword>
<dbReference type="PANTHER" id="PTHR36302">
    <property type="entry name" value="BLR7088 PROTEIN"/>
    <property type="match status" value="1"/>
</dbReference>
<gene>
    <name evidence="2" type="ORF">AMC99_01157</name>
</gene>
<dbReference type="InterPro" id="IPR007410">
    <property type="entry name" value="LpqE-like"/>
</dbReference>
<organism evidence="2 3">
    <name type="scientific">Altererythrobacter epoxidivorans</name>
    <dbReference type="NCBI Taxonomy" id="361183"/>
    <lineage>
        <taxon>Bacteria</taxon>
        <taxon>Pseudomonadati</taxon>
        <taxon>Pseudomonadota</taxon>
        <taxon>Alphaproteobacteria</taxon>
        <taxon>Sphingomonadales</taxon>
        <taxon>Erythrobacteraceae</taxon>
        <taxon>Altererythrobacter</taxon>
    </lineage>
</organism>